<gene>
    <name evidence="1" type="ORF">L6452_13440</name>
</gene>
<reference evidence="2" key="1">
    <citation type="journal article" date="2022" name="Mol. Ecol. Resour.">
        <title>The genomes of chicory, endive, great burdock and yacon provide insights into Asteraceae palaeo-polyploidization history and plant inulin production.</title>
        <authorList>
            <person name="Fan W."/>
            <person name="Wang S."/>
            <person name="Wang H."/>
            <person name="Wang A."/>
            <person name="Jiang F."/>
            <person name="Liu H."/>
            <person name="Zhao H."/>
            <person name="Xu D."/>
            <person name="Zhang Y."/>
        </authorList>
    </citation>
    <scope>NUCLEOTIDE SEQUENCE [LARGE SCALE GENOMIC DNA]</scope>
    <source>
        <strain evidence="2">cv. Niubang</strain>
    </source>
</reference>
<proteinExistence type="predicted"/>
<evidence type="ECO:0000313" key="1">
    <source>
        <dbReference type="EMBL" id="KAI3733981.1"/>
    </source>
</evidence>
<keyword evidence="2" id="KW-1185">Reference proteome</keyword>
<reference evidence="1 2" key="2">
    <citation type="journal article" date="2022" name="Mol. Ecol. Resour.">
        <title>The genomes of chicory, endive, great burdock and yacon provide insights into Asteraceae paleo-polyploidization history and plant inulin production.</title>
        <authorList>
            <person name="Fan W."/>
            <person name="Wang S."/>
            <person name="Wang H."/>
            <person name="Wang A."/>
            <person name="Jiang F."/>
            <person name="Liu H."/>
            <person name="Zhao H."/>
            <person name="Xu D."/>
            <person name="Zhang Y."/>
        </authorList>
    </citation>
    <scope>NUCLEOTIDE SEQUENCE [LARGE SCALE GENOMIC DNA]</scope>
    <source>
        <strain evidence="2">cv. Niubang</strain>
    </source>
</reference>
<protein>
    <submittedName>
        <fullName evidence="1">Uncharacterized protein</fullName>
    </submittedName>
</protein>
<dbReference type="EMBL" id="CM042050">
    <property type="protein sequence ID" value="KAI3733981.1"/>
    <property type="molecule type" value="Genomic_DNA"/>
</dbReference>
<accession>A0ACB9CI70</accession>
<evidence type="ECO:0000313" key="2">
    <source>
        <dbReference type="Proteomes" id="UP001055879"/>
    </source>
</evidence>
<sequence>MADELFLQRKNHPDTLIKQHPPPPPPPPQSPSLNQNHLLSMEEEQRTRQNPFGDLREVAVVIMDTPKKPPIRKTRYPKLRKPPSITMSPLSFDKLIFKLESSSSSPSSFLMFWGLFN</sequence>
<organism evidence="1 2">
    <name type="scientific">Arctium lappa</name>
    <name type="common">Greater burdock</name>
    <name type="synonym">Lappa major</name>
    <dbReference type="NCBI Taxonomy" id="4217"/>
    <lineage>
        <taxon>Eukaryota</taxon>
        <taxon>Viridiplantae</taxon>
        <taxon>Streptophyta</taxon>
        <taxon>Embryophyta</taxon>
        <taxon>Tracheophyta</taxon>
        <taxon>Spermatophyta</taxon>
        <taxon>Magnoliopsida</taxon>
        <taxon>eudicotyledons</taxon>
        <taxon>Gunneridae</taxon>
        <taxon>Pentapetalae</taxon>
        <taxon>asterids</taxon>
        <taxon>campanulids</taxon>
        <taxon>Asterales</taxon>
        <taxon>Asteraceae</taxon>
        <taxon>Carduoideae</taxon>
        <taxon>Cardueae</taxon>
        <taxon>Arctiinae</taxon>
        <taxon>Arctium</taxon>
    </lineage>
</organism>
<comment type="caution">
    <text evidence="1">The sequence shown here is derived from an EMBL/GenBank/DDBJ whole genome shotgun (WGS) entry which is preliminary data.</text>
</comment>
<name>A0ACB9CI70_ARCLA</name>
<dbReference type="Proteomes" id="UP001055879">
    <property type="component" value="Linkage Group LG04"/>
</dbReference>